<protein>
    <submittedName>
        <fullName evidence="1">Uncharacterized protein</fullName>
    </submittedName>
</protein>
<sequence length="79" mass="9120">MAVYDAQSQNTSSRNTRRYIDLDLFFQRMEPSNDVNTITDVQAVKRSVRNLVLLNPYEKPFHPEIGSGVRGMLFELMTP</sequence>
<proteinExistence type="predicted"/>
<dbReference type="EMBL" id="UINC01066552">
    <property type="protein sequence ID" value="SVB97382.1"/>
    <property type="molecule type" value="Genomic_DNA"/>
</dbReference>
<evidence type="ECO:0000313" key="1">
    <source>
        <dbReference type="EMBL" id="SVB97382.1"/>
    </source>
</evidence>
<dbReference type="AlphaFoldDB" id="A0A382IDM1"/>
<dbReference type="Gene3D" id="3.10.450.40">
    <property type="match status" value="1"/>
</dbReference>
<name>A0A382IDM1_9ZZZZ</name>
<feature type="non-terminal residue" evidence="1">
    <location>
        <position position="79"/>
    </location>
</feature>
<organism evidence="1">
    <name type="scientific">marine metagenome</name>
    <dbReference type="NCBI Taxonomy" id="408172"/>
    <lineage>
        <taxon>unclassified sequences</taxon>
        <taxon>metagenomes</taxon>
        <taxon>ecological metagenomes</taxon>
    </lineage>
</organism>
<accession>A0A382IDM1</accession>
<gene>
    <name evidence="1" type="ORF">METZ01_LOCUS250236</name>
</gene>
<reference evidence="1" key="1">
    <citation type="submission" date="2018-05" db="EMBL/GenBank/DDBJ databases">
        <authorList>
            <person name="Lanie J.A."/>
            <person name="Ng W.-L."/>
            <person name="Kazmierczak K.M."/>
            <person name="Andrzejewski T.M."/>
            <person name="Davidsen T.M."/>
            <person name="Wayne K.J."/>
            <person name="Tettelin H."/>
            <person name="Glass J.I."/>
            <person name="Rusch D."/>
            <person name="Podicherti R."/>
            <person name="Tsui H.-C.T."/>
            <person name="Winkler M.E."/>
        </authorList>
    </citation>
    <scope>NUCLEOTIDE SEQUENCE</scope>
</reference>